<name>A0A183GIA0_HELPZ</name>
<feature type="region of interest" description="Disordered" evidence="1">
    <location>
        <begin position="1"/>
        <end position="22"/>
    </location>
</feature>
<dbReference type="WBParaSite" id="HPBE_0002234801-mRNA-1">
    <property type="protein sequence ID" value="HPBE_0002234801-mRNA-1"/>
    <property type="gene ID" value="HPBE_0002234801"/>
</dbReference>
<evidence type="ECO:0000313" key="4">
    <source>
        <dbReference type="WBParaSite" id="HPBE_0002234801-mRNA-1"/>
    </source>
</evidence>
<proteinExistence type="predicted"/>
<evidence type="ECO:0000313" key="3">
    <source>
        <dbReference type="Proteomes" id="UP000050761"/>
    </source>
</evidence>
<organism evidence="3 4">
    <name type="scientific">Heligmosomoides polygyrus</name>
    <name type="common">Parasitic roundworm</name>
    <dbReference type="NCBI Taxonomy" id="6339"/>
    <lineage>
        <taxon>Eukaryota</taxon>
        <taxon>Metazoa</taxon>
        <taxon>Ecdysozoa</taxon>
        <taxon>Nematoda</taxon>
        <taxon>Chromadorea</taxon>
        <taxon>Rhabditida</taxon>
        <taxon>Rhabditina</taxon>
        <taxon>Rhabditomorpha</taxon>
        <taxon>Strongyloidea</taxon>
        <taxon>Heligmosomidae</taxon>
        <taxon>Heligmosomoides</taxon>
    </lineage>
</organism>
<feature type="compositionally biased region" description="Basic and acidic residues" evidence="1">
    <location>
        <begin position="40"/>
        <end position="49"/>
    </location>
</feature>
<reference evidence="4" key="2">
    <citation type="submission" date="2019-09" db="UniProtKB">
        <authorList>
            <consortium name="WormBaseParasite"/>
        </authorList>
    </citation>
    <scope>IDENTIFICATION</scope>
</reference>
<protein>
    <submittedName>
        <fullName evidence="4">Polyprotein</fullName>
    </submittedName>
</protein>
<feature type="compositionally biased region" description="Acidic residues" evidence="1">
    <location>
        <begin position="83"/>
        <end position="95"/>
    </location>
</feature>
<dbReference type="EMBL" id="UZAH01033900">
    <property type="protein sequence ID" value="VDP32013.1"/>
    <property type="molecule type" value="Genomic_DNA"/>
</dbReference>
<dbReference type="Proteomes" id="UP000050761">
    <property type="component" value="Unassembled WGS sequence"/>
</dbReference>
<reference evidence="2 3" key="1">
    <citation type="submission" date="2018-11" db="EMBL/GenBank/DDBJ databases">
        <authorList>
            <consortium name="Pathogen Informatics"/>
        </authorList>
    </citation>
    <scope>NUCLEOTIDE SEQUENCE [LARGE SCALE GENOMIC DNA]</scope>
</reference>
<gene>
    <name evidence="2" type="ORF">HPBE_LOCUS22347</name>
</gene>
<feature type="compositionally biased region" description="Acidic residues" evidence="1">
    <location>
        <begin position="104"/>
        <end position="115"/>
    </location>
</feature>
<accession>A0A3P8GC01</accession>
<accession>A0A183GIA0</accession>
<dbReference type="AlphaFoldDB" id="A0A183GIA0"/>
<keyword evidence="3" id="KW-1185">Reference proteome</keyword>
<sequence length="238" mass="27288">MEEHDQLRNKDKENEKKLSKMQQQIVELTMEVARLKEQLRRNEAERSSDPLEVIAQDDDDWQRMVDEVAYDDPMEQIPALVSGDDDETNEEDPGELDLSSVEGSESDLAETEDVERDVQHGNLVDVVRDVQQDDVENACPGPPEVRVEQDEAEEADPGPEVRVQQVNIEEMDPGPEVRVGQRCKGRHKRCFDCQRIEGTAFEELIPNDEGHHWALGSVLHKELRIQELEDDGRRLTLE</sequence>
<feature type="region of interest" description="Disordered" evidence="1">
    <location>
        <begin position="40"/>
        <end position="121"/>
    </location>
</feature>
<evidence type="ECO:0000313" key="2">
    <source>
        <dbReference type="EMBL" id="VDP32013.1"/>
    </source>
</evidence>
<feature type="compositionally biased region" description="Basic and acidic residues" evidence="1">
    <location>
        <begin position="1"/>
        <end position="18"/>
    </location>
</feature>
<feature type="region of interest" description="Disordered" evidence="1">
    <location>
        <begin position="137"/>
        <end position="159"/>
    </location>
</feature>
<evidence type="ECO:0000256" key="1">
    <source>
        <dbReference type="SAM" id="MobiDB-lite"/>
    </source>
</evidence>